<protein>
    <recommendedName>
        <fullName evidence="5">Ada DNA repair metal-binding domain-containing protein</fullName>
    </recommendedName>
</protein>
<dbReference type="InterPro" id="IPR035451">
    <property type="entry name" value="Ada-like_dom_sf"/>
</dbReference>
<comment type="caution">
    <text evidence="3">The sequence shown here is derived from an EMBL/GenBank/DDBJ whole genome shotgun (WGS) entry which is preliminary data.</text>
</comment>
<evidence type="ECO:0000313" key="4">
    <source>
        <dbReference type="Proteomes" id="UP000177528"/>
    </source>
</evidence>
<dbReference type="SUPFAM" id="SSF57884">
    <property type="entry name" value="Ada DNA repair protein, N-terminal domain (N-Ada 10)"/>
    <property type="match status" value="1"/>
</dbReference>
<keyword evidence="2" id="KW-1133">Transmembrane helix</keyword>
<accession>A0A1G1X270</accession>
<feature type="compositionally biased region" description="Low complexity" evidence="1">
    <location>
        <begin position="58"/>
        <end position="80"/>
    </location>
</feature>
<evidence type="ECO:0008006" key="5">
    <source>
        <dbReference type="Google" id="ProtNLM"/>
    </source>
</evidence>
<evidence type="ECO:0000256" key="2">
    <source>
        <dbReference type="SAM" id="Phobius"/>
    </source>
</evidence>
<dbReference type="EMBL" id="MHHR01000023">
    <property type="protein sequence ID" value="OGY34044.1"/>
    <property type="molecule type" value="Genomic_DNA"/>
</dbReference>
<keyword evidence="2" id="KW-0812">Transmembrane</keyword>
<keyword evidence="2" id="KW-0472">Membrane</keyword>
<dbReference type="AlphaFoldDB" id="A0A1G1X270"/>
<feature type="transmembrane region" description="Helical" evidence="2">
    <location>
        <begin position="16"/>
        <end position="34"/>
    </location>
</feature>
<dbReference type="Proteomes" id="UP000177528">
    <property type="component" value="Unassembled WGS sequence"/>
</dbReference>
<organism evidence="3 4">
    <name type="scientific">Candidatus Andersenbacteria bacterium RIFCSPHIGHO2_12_FULL_45_11</name>
    <dbReference type="NCBI Taxonomy" id="1797281"/>
    <lineage>
        <taxon>Bacteria</taxon>
        <taxon>Candidatus Anderseniibacteriota</taxon>
    </lineage>
</organism>
<proteinExistence type="predicted"/>
<sequence>MAGTSLRMFFIKYDKAIGYSIFGILLFLLGWQTGRVMSPYYASSPIVFEDRQCSACPSSGGSSEALESLISSPSTSSTPLVPQNDSKGLPAGQAGVYVGSKNSTLFHHYTCASAKTIKAVNQVWFATYDTAVAAGRTPSACTLKLPK</sequence>
<reference evidence="3 4" key="1">
    <citation type="journal article" date="2016" name="Nat. Commun.">
        <title>Thousands of microbial genomes shed light on interconnected biogeochemical processes in an aquifer system.</title>
        <authorList>
            <person name="Anantharaman K."/>
            <person name="Brown C.T."/>
            <person name="Hug L.A."/>
            <person name="Sharon I."/>
            <person name="Castelle C.J."/>
            <person name="Probst A.J."/>
            <person name="Thomas B.C."/>
            <person name="Singh A."/>
            <person name="Wilkins M.J."/>
            <person name="Karaoz U."/>
            <person name="Brodie E.L."/>
            <person name="Williams K.H."/>
            <person name="Hubbard S.S."/>
            <person name="Banfield J.F."/>
        </authorList>
    </citation>
    <scope>NUCLEOTIDE SEQUENCE [LARGE SCALE GENOMIC DNA]</scope>
</reference>
<name>A0A1G1X270_9BACT</name>
<gene>
    <name evidence="3" type="ORF">A3D99_02185</name>
</gene>
<dbReference type="Gene3D" id="3.40.10.10">
    <property type="entry name" value="DNA Methylphosphotriester Repair Domain"/>
    <property type="match status" value="1"/>
</dbReference>
<feature type="region of interest" description="Disordered" evidence="1">
    <location>
        <begin position="58"/>
        <end position="84"/>
    </location>
</feature>
<evidence type="ECO:0000256" key="1">
    <source>
        <dbReference type="SAM" id="MobiDB-lite"/>
    </source>
</evidence>
<evidence type="ECO:0000313" key="3">
    <source>
        <dbReference type="EMBL" id="OGY34044.1"/>
    </source>
</evidence>